<protein>
    <submittedName>
        <fullName evidence="9">CR3L3-like protein</fullName>
    </submittedName>
</protein>
<name>A0ABY7DU46_MYAAR</name>
<keyword evidence="5" id="KW-0539">Nucleus</keyword>
<dbReference type="CDD" id="cd14689">
    <property type="entry name" value="bZIP_CREB3"/>
    <property type="match status" value="1"/>
</dbReference>
<accession>A0ABY7DU46</accession>
<evidence type="ECO:0000256" key="2">
    <source>
        <dbReference type="ARBA" id="ARBA00023015"/>
    </source>
</evidence>
<dbReference type="InterPro" id="IPR004827">
    <property type="entry name" value="bZIP"/>
</dbReference>
<dbReference type="EMBL" id="CP111014">
    <property type="protein sequence ID" value="WAR00404.1"/>
    <property type="molecule type" value="Genomic_DNA"/>
</dbReference>
<dbReference type="SMART" id="SM00338">
    <property type="entry name" value="BRLZ"/>
    <property type="match status" value="1"/>
</dbReference>
<keyword evidence="10" id="KW-1185">Reference proteome</keyword>
<dbReference type="SUPFAM" id="SSF57959">
    <property type="entry name" value="Leucine zipper domain"/>
    <property type="match status" value="1"/>
</dbReference>
<feature type="region of interest" description="Disordered" evidence="7">
    <location>
        <begin position="444"/>
        <end position="476"/>
    </location>
</feature>
<reference evidence="9" key="1">
    <citation type="submission" date="2022-11" db="EMBL/GenBank/DDBJ databases">
        <title>Centuries of genome instability and evolution in soft-shell clam transmissible cancer (bioRxiv).</title>
        <authorList>
            <person name="Hart S.F.M."/>
            <person name="Yonemitsu M.A."/>
            <person name="Giersch R.M."/>
            <person name="Beal B.F."/>
            <person name="Arriagada G."/>
            <person name="Davis B.W."/>
            <person name="Ostrander E.A."/>
            <person name="Goff S.P."/>
            <person name="Metzger M.J."/>
        </authorList>
    </citation>
    <scope>NUCLEOTIDE SEQUENCE</scope>
    <source>
        <strain evidence="9">MELC-2E11</strain>
        <tissue evidence="9">Siphon/mantle</tissue>
    </source>
</reference>
<dbReference type="InterPro" id="IPR046347">
    <property type="entry name" value="bZIP_sf"/>
</dbReference>
<gene>
    <name evidence="9" type="ORF">MAR_024776</name>
</gene>
<evidence type="ECO:0000259" key="8">
    <source>
        <dbReference type="PROSITE" id="PS50217"/>
    </source>
</evidence>
<dbReference type="Gene3D" id="1.20.5.170">
    <property type="match status" value="1"/>
</dbReference>
<evidence type="ECO:0000313" key="9">
    <source>
        <dbReference type="EMBL" id="WAR00404.1"/>
    </source>
</evidence>
<evidence type="ECO:0000256" key="4">
    <source>
        <dbReference type="ARBA" id="ARBA00023163"/>
    </source>
</evidence>
<feature type="compositionally biased region" description="Polar residues" evidence="7">
    <location>
        <begin position="109"/>
        <end position="124"/>
    </location>
</feature>
<evidence type="ECO:0000313" key="10">
    <source>
        <dbReference type="Proteomes" id="UP001164746"/>
    </source>
</evidence>
<evidence type="ECO:0000256" key="5">
    <source>
        <dbReference type="ARBA" id="ARBA00023242"/>
    </source>
</evidence>
<feature type="compositionally biased region" description="Polar residues" evidence="7">
    <location>
        <begin position="72"/>
        <end position="85"/>
    </location>
</feature>
<keyword evidence="4" id="KW-0804">Transcription</keyword>
<evidence type="ECO:0000256" key="6">
    <source>
        <dbReference type="SAM" id="Coils"/>
    </source>
</evidence>
<evidence type="ECO:0000256" key="7">
    <source>
        <dbReference type="SAM" id="MobiDB-lite"/>
    </source>
</evidence>
<feature type="coiled-coil region" evidence="6">
    <location>
        <begin position="262"/>
        <end position="303"/>
    </location>
</feature>
<dbReference type="PANTHER" id="PTHR45996">
    <property type="entry name" value="AGAP001464-PB"/>
    <property type="match status" value="1"/>
</dbReference>
<evidence type="ECO:0000256" key="3">
    <source>
        <dbReference type="ARBA" id="ARBA00023125"/>
    </source>
</evidence>
<dbReference type="Pfam" id="PF00170">
    <property type="entry name" value="bZIP_1"/>
    <property type="match status" value="1"/>
</dbReference>
<evidence type="ECO:0000256" key="1">
    <source>
        <dbReference type="ARBA" id="ARBA00004648"/>
    </source>
</evidence>
<keyword evidence="3" id="KW-0238">DNA-binding</keyword>
<organism evidence="9 10">
    <name type="scientific">Mya arenaria</name>
    <name type="common">Soft-shell clam</name>
    <dbReference type="NCBI Taxonomy" id="6604"/>
    <lineage>
        <taxon>Eukaryota</taxon>
        <taxon>Metazoa</taxon>
        <taxon>Spiralia</taxon>
        <taxon>Lophotrochozoa</taxon>
        <taxon>Mollusca</taxon>
        <taxon>Bivalvia</taxon>
        <taxon>Autobranchia</taxon>
        <taxon>Heteroconchia</taxon>
        <taxon>Euheterodonta</taxon>
        <taxon>Imparidentia</taxon>
        <taxon>Neoheterodontei</taxon>
        <taxon>Myida</taxon>
        <taxon>Myoidea</taxon>
        <taxon>Myidae</taxon>
        <taxon>Mya</taxon>
    </lineage>
</organism>
<keyword evidence="2" id="KW-0805">Transcription regulation</keyword>
<feature type="region of interest" description="Disordered" evidence="7">
    <location>
        <begin position="71"/>
        <end position="124"/>
    </location>
</feature>
<feature type="domain" description="BZIP" evidence="8">
    <location>
        <begin position="237"/>
        <end position="300"/>
    </location>
</feature>
<dbReference type="PANTHER" id="PTHR45996:SF3">
    <property type="entry name" value="CREB-H TRANSCRIPTION FACTOR HOMOLOG LET-607"/>
    <property type="match status" value="1"/>
</dbReference>
<dbReference type="PROSITE" id="PS50217">
    <property type="entry name" value="BZIP"/>
    <property type="match status" value="1"/>
</dbReference>
<proteinExistence type="predicted"/>
<dbReference type="InterPro" id="IPR051381">
    <property type="entry name" value="CREB_ATF_subfamily"/>
</dbReference>
<sequence>MAGQPTAILDLLFDQSDGVLAKETIPDIHTLDFSSLGLMTGGFDDFFDDDLLKETDNSPRISTITDHDYVMQPTQSPASSDSGVSVESGHSPRASYGSMTELCGDMNMMSGSPASDQSHFSPQTVLNQGEMSPAALSDQLSNSPDQVHMDALDLENFDFADIDMNFDTIDPSALMNETPGLKNTFDDNVSIDLDGSQTKTIKIIKVSANTDTLPFSMKDLSTDTKSSGHSFPELKLTEEEKDLLAREGVSAKESRKRKMDYVDGLEKRVKKCTHENQSLQKKVETLEKNNMSLMNQLKKLQTIITLKSTRTAQASTCVMVLLLSFAFLVVPNFNPFRDADSMEEMKSIPVPGKSRNLLHKSAGDDFGVGDTNNPYGINVKPGAFWEQPQTPVMEFGKEIVDDIEIDGVELTGDTGTDLETDKHKEKVVFVQIEKSVEESNVTYVSNEEDYKTDHNYNSRGAIPPIDQGGQKRKQDL</sequence>
<keyword evidence="6" id="KW-0175">Coiled coil</keyword>
<comment type="subcellular location">
    <subcellularLocation>
        <location evidence="1">Endoplasmic reticulum membrane</location>
        <topology evidence="1">Single-pass type II membrane protein</topology>
    </subcellularLocation>
</comment>
<dbReference type="Proteomes" id="UP001164746">
    <property type="component" value="Chromosome 3"/>
</dbReference>